<dbReference type="Pfam" id="PF16334">
    <property type="entry name" value="DUF4964"/>
    <property type="match status" value="1"/>
</dbReference>
<dbReference type="Pfam" id="PF17168">
    <property type="entry name" value="DUF5127"/>
    <property type="match status" value="1"/>
</dbReference>
<dbReference type="InterPro" id="IPR032514">
    <property type="entry name" value="GtaA_central"/>
</dbReference>
<dbReference type="Gene3D" id="1.50.10.10">
    <property type="match status" value="1"/>
</dbReference>
<dbReference type="InterPro" id="IPR052743">
    <property type="entry name" value="Glutaminase_GtaA"/>
</dbReference>
<dbReference type="RefSeq" id="WP_039478925.1">
    <property type="nucleotide sequence ID" value="NZ_JSYN01000022.1"/>
</dbReference>
<reference evidence="5 6" key="1">
    <citation type="submission" date="2014-10" db="EMBL/GenBank/DDBJ databases">
        <title>Pedobacter Kyungheensis.</title>
        <authorList>
            <person name="Anderson B.M."/>
            <person name="Newman J.D."/>
        </authorList>
    </citation>
    <scope>NUCLEOTIDE SEQUENCE [LARGE SCALE GENOMIC DNA]</scope>
    <source>
        <strain evidence="5 6">KACC 16221</strain>
    </source>
</reference>
<dbReference type="InterPro" id="IPR008979">
    <property type="entry name" value="Galactose-bd-like_sf"/>
</dbReference>
<evidence type="ECO:0000313" key="6">
    <source>
        <dbReference type="Proteomes" id="UP000031246"/>
    </source>
</evidence>
<sequence length="814" mass="91031">MRKLSLLTLCLLLNFIVKAQDKAPAYPLITHDAYFSIWSFGDGLTNSATKHWTGKEQSLLGIIKVDGKLYRFLGEESKTFKTILPAADESKYQASYSFDKPQEGWESNTFNDADWKKAEAPFGDDERAKTKWTTNDLYFRRTFDLNSVSATKKYLKLNHDDNVIVYLNGKVIYRKNGWVSDYAYLPIENGVLQKGKNVLAIYVKNTAGGRHLDAGIVEEETSEIKTDVAKQTQVNIQATSTQYTFSCGPVNLKVDFTSPLLAGNIKLTARPISYISYAVNATDGKTHQVDVYFSASSNIAVNNPAQPVSAWKSTSNNLSLLKTGTVAQPVLKKRGDDVRIDWGYLYVAVPSKFKAIQFIGTPNESLKALLSAKYPAQSQILNTKNLSLNSVIPFGTVSSAVVEKYVMLGYDDLKSIEYFGEKLLPVWRQAGGGHFEDQLAEAAAQYPALKAECATFDAKLYADAKKAGGVEYADMCKLAYRQAIAAHKIVYAPNGDILFLSKENFSNGSINTVDVTYPSAPQFLVYNPELLKGMLNGIFYYSESGKWKKPFAAHDLGTYPLANGQTYGEDMPVEEAGNMIILTAAITKAEGNAKYAEKHWEVMSVWANYLLREGFDPANQLCTDDFAGHLARNANLSVKAIVALGAYAQMAQELGKTDVATKYRTAALQMAQNWMKMADDGDHYALTFNDKNTWSQKYNLVWDKLLKLDLFPKEVYKKEINFYLTKQKDFGLPLDSRRTYTKSDWIMWTATLADNDADFGKFISPVYRYATETQSKVPLSDWHETTNGKMTGFQARSVVGGYFIKMLADKWEIK</sequence>
<comment type="caution">
    <text evidence="5">The sequence shown here is derived from an EMBL/GenBank/DDBJ whole genome shotgun (WGS) entry which is preliminary data.</text>
</comment>
<dbReference type="SUPFAM" id="SSF48208">
    <property type="entry name" value="Six-hairpin glycosidases"/>
    <property type="match status" value="1"/>
</dbReference>
<protein>
    <submittedName>
        <fullName evidence="5">Glutaminase</fullName>
    </submittedName>
</protein>
<dbReference type="InterPro" id="IPR008928">
    <property type="entry name" value="6-hairpin_glycosidase_sf"/>
</dbReference>
<name>A0A0C1D599_9SPHI</name>
<accession>A0A0C1D599</accession>
<dbReference type="Pfam" id="PF16335">
    <property type="entry name" value="GtaA_6_Hairpin"/>
    <property type="match status" value="1"/>
</dbReference>
<evidence type="ECO:0000259" key="4">
    <source>
        <dbReference type="Pfam" id="PF17168"/>
    </source>
</evidence>
<dbReference type="GO" id="GO:0004553">
    <property type="term" value="F:hydrolase activity, hydrolyzing O-glycosyl compounds"/>
    <property type="evidence" value="ECO:0007669"/>
    <property type="project" value="UniProtKB-ARBA"/>
</dbReference>
<dbReference type="InterPro" id="IPR033433">
    <property type="entry name" value="GtaA_N"/>
</dbReference>
<dbReference type="EMBL" id="JSYN01000022">
    <property type="protein sequence ID" value="KIA92181.1"/>
    <property type="molecule type" value="Genomic_DNA"/>
</dbReference>
<dbReference type="InterPro" id="IPR012341">
    <property type="entry name" value="6hp_glycosidase-like_sf"/>
</dbReference>
<evidence type="ECO:0000259" key="2">
    <source>
        <dbReference type="Pfam" id="PF16334"/>
    </source>
</evidence>
<dbReference type="Gene3D" id="2.60.120.260">
    <property type="entry name" value="Galactose-binding domain-like"/>
    <property type="match status" value="1"/>
</dbReference>
<dbReference type="Proteomes" id="UP000031246">
    <property type="component" value="Unassembled WGS sequence"/>
</dbReference>
<dbReference type="OrthoDB" id="175993at2"/>
<keyword evidence="1" id="KW-0732">Signal</keyword>
<dbReference type="GO" id="GO:0005975">
    <property type="term" value="P:carbohydrate metabolic process"/>
    <property type="evidence" value="ECO:0007669"/>
    <property type="project" value="InterPro"/>
</dbReference>
<evidence type="ECO:0000256" key="1">
    <source>
        <dbReference type="SAM" id="SignalP"/>
    </source>
</evidence>
<keyword evidence="6" id="KW-1185">Reference proteome</keyword>
<feature type="domain" description="DUF4964" evidence="2">
    <location>
        <begin position="18"/>
        <end position="85"/>
    </location>
</feature>
<dbReference type="PANTHER" id="PTHR31987">
    <property type="entry name" value="GLUTAMINASE A-RELATED"/>
    <property type="match status" value="1"/>
</dbReference>
<organism evidence="5 6">
    <name type="scientific">Pedobacter kyungheensis</name>
    <dbReference type="NCBI Taxonomy" id="1069985"/>
    <lineage>
        <taxon>Bacteria</taxon>
        <taxon>Pseudomonadati</taxon>
        <taxon>Bacteroidota</taxon>
        <taxon>Sphingobacteriia</taxon>
        <taxon>Sphingobacteriales</taxon>
        <taxon>Sphingobacteriaceae</taxon>
        <taxon>Pedobacter</taxon>
    </lineage>
</organism>
<feature type="chain" id="PRO_5002148275" evidence="1">
    <location>
        <begin position="20"/>
        <end position="814"/>
    </location>
</feature>
<evidence type="ECO:0000259" key="3">
    <source>
        <dbReference type="Pfam" id="PF16335"/>
    </source>
</evidence>
<dbReference type="AlphaFoldDB" id="A0A0C1D599"/>
<proteinExistence type="predicted"/>
<dbReference type="InterPro" id="IPR032515">
    <property type="entry name" value="DUF4964"/>
</dbReference>
<evidence type="ECO:0000313" key="5">
    <source>
        <dbReference type="EMBL" id="KIA92181.1"/>
    </source>
</evidence>
<feature type="domain" description="Glutaminase A N-terminal" evidence="4">
    <location>
        <begin position="239"/>
        <end position="463"/>
    </location>
</feature>
<dbReference type="PANTHER" id="PTHR31987:SF1">
    <property type="entry name" value="GLUTAMINASE A"/>
    <property type="match status" value="1"/>
</dbReference>
<feature type="signal peptide" evidence="1">
    <location>
        <begin position="1"/>
        <end position="19"/>
    </location>
</feature>
<feature type="domain" description="Glutaminase A central" evidence="3">
    <location>
        <begin position="469"/>
        <end position="805"/>
    </location>
</feature>
<gene>
    <name evidence="5" type="ORF">OC25_18020</name>
</gene>
<dbReference type="SUPFAM" id="SSF49785">
    <property type="entry name" value="Galactose-binding domain-like"/>
    <property type="match status" value="1"/>
</dbReference>